<dbReference type="InterPro" id="IPR021352">
    <property type="entry name" value="DUF2971"/>
</dbReference>
<comment type="caution">
    <text evidence="1">The sequence shown here is derived from an EMBL/GenBank/DDBJ whole genome shotgun (WGS) entry which is preliminary data.</text>
</comment>
<protein>
    <recommendedName>
        <fullName evidence="3">DUF2971 domain-containing protein</fullName>
    </recommendedName>
</protein>
<evidence type="ECO:0000313" key="1">
    <source>
        <dbReference type="EMBL" id="GHA51553.1"/>
    </source>
</evidence>
<dbReference type="Proteomes" id="UP000610456">
    <property type="component" value="Unassembled WGS sequence"/>
</dbReference>
<dbReference type="Pfam" id="PF11185">
    <property type="entry name" value="DUF2971"/>
    <property type="match status" value="1"/>
</dbReference>
<evidence type="ECO:0008006" key="3">
    <source>
        <dbReference type="Google" id="ProtNLM"/>
    </source>
</evidence>
<proteinExistence type="predicted"/>
<accession>A0A918SM26</accession>
<evidence type="ECO:0000313" key="2">
    <source>
        <dbReference type="Proteomes" id="UP000610456"/>
    </source>
</evidence>
<reference evidence="1" key="2">
    <citation type="submission" date="2020-09" db="EMBL/GenBank/DDBJ databases">
        <authorList>
            <person name="Sun Q."/>
            <person name="Kim S."/>
        </authorList>
    </citation>
    <scope>NUCLEOTIDE SEQUENCE</scope>
    <source>
        <strain evidence="1">KCTC 12719</strain>
    </source>
</reference>
<organism evidence="1 2">
    <name type="scientific">Salinimicrobium marinum</name>
    <dbReference type="NCBI Taxonomy" id="680283"/>
    <lineage>
        <taxon>Bacteria</taxon>
        <taxon>Pseudomonadati</taxon>
        <taxon>Bacteroidota</taxon>
        <taxon>Flavobacteriia</taxon>
        <taxon>Flavobacteriales</taxon>
        <taxon>Flavobacteriaceae</taxon>
        <taxon>Salinimicrobium</taxon>
    </lineage>
</organism>
<keyword evidence="2" id="KW-1185">Reference proteome</keyword>
<dbReference type="AlphaFoldDB" id="A0A918SM26"/>
<sequence>MKEFEIDQEYRLELNSKTGNWDTYQNDKLLSKTADKLYKYYSLNLNNIDSLFRNYFYLANPGDFNDPFDCNINLVEDVSNLEQLKSVKRNNYKNIGVTSFSETINNHLMWAHYADNYNGFVLEFEGDGIDVKMPKETFDKKSLTRVIYPEKPVKIKKNYSFAMHYVLTTKFKQWEYEKEWRIIAELNKKTRTIEYFPEIVKGIYIGHKIPDNNMNLYELLLEIQELRFPNVPIYVVYPHTTDLNLTFEKVWN</sequence>
<name>A0A918SM26_9FLAO</name>
<reference evidence="1" key="1">
    <citation type="journal article" date="2014" name="Int. J. Syst. Evol. Microbiol.">
        <title>Complete genome sequence of Corynebacterium casei LMG S-19264T (=DSM 44701T), isolated from a smear-ripened cheese.</title>
        <authorList>
            <consortium name="US DOE Joint Genome Institute (JGI-PGF)"/>
            <person name="Walter F."/>
            <person name="Albersmeier A."/>
            <person name="Kalinowski J."/>
            <person name="Ruckert C."/>
        </authorList>
    </citation>
    <scope>NUCLEOTIDE SEQUENCE</scope>
    <source>
        <strain evidence="1">KCTC 12719</strain>
    </source>
</reference>
<gene>
    <name evidence="1" type="ORF">GCM10007103_35070</name>
</gene>
<dbReference type="EMBL" id="BMXB01000028">
    <property type="protein sequence ID" value="GHA51553.1"/>
    <property type="molecule type" value="Genomic_DNA"/>
</dbReference>
<dbReference type="RefSeq" id="WP_189606374.1">
    <property type="nucleotide sequence ID" value="NZ_BMXB01000028.1"/>
</dbReference>